<dbReference type="GO" id="GO:0004795">
    <property type="term" value="F:threonine synthase activity"/>
    <property type="evidence" value="ECO:0007669"/>
    <property type="project" value="UniProtKB-UniRule"/>
</dbReference>
<feature type="modified residue" description="N6-(pyridoxal phosphate)lysine" evidence="5">
    <location>
        <position position="103"/>
    </location>
</feature>
<dbReference type="InterPro" id="IPR001926">
    <property type="entry name" value="TrpB-like_PALP"/>
</dbReference>
<dbReference type="OrthoDB" id="9763107at2"/>
<accession>A0A7X1Z8W6</accession>
<dbReference type="InterPro" id="IPR037158">
    <property type="entry name" value="Thr_synth_N_sf"/>
</dbReference>
<keyword evidence="8" id="KW-0456">Lyase</keyword>
<reference evidence="8 9" key="1">
    <citation type="submission" date="2019-10" db="EMBL/GenBank/DDBJ databases">
        <authorList>
            <person name="Dong K."/>
        </authorList>
    </citation>
    <scope>NUCLEOTIDE SEQUENCE [LARGE SCALE GENOMIC DNA]</scope>
    <source>
        <strain evidence="8 9">DSM 28960</strain>
    </source>
</reference>
<feature type="domain" description="Tryptophan synthase beta chain-like PALP" evidence="6">
    <location>
        <begin position="92"/>
        <end position="403"/>
    </location>
</feature>
<evidence type="ECO:0000256" key="2">
    <source>
        <dbReference type="ARBA" id="ARBA00005517"/>
    </source>
</evidence>
<dbReference type="Proteomes" id="UP000439550">
    <property type="component" value="Unassembled WGS sequence"/>
</dbReference>
<dbReference type="AlphaFoldDB" id="A0A7X1Z8W6"/>
<evidence type="ECO:0000256" key="5">
    <source>
        <dbReference type="PIRSR" id="PIRSR604450-51"/>
    </source>
</evidence>
<keyword evidence="3 5" id="KW-0663">Pyridoxal phosphate</keyword>
<dbReference type="InterPro" id="IPR029144">
    <property type="entry name" value="Thr_synth_N"/>
</dbReference>
<dbReference type="GO" id="GO:0009088">
    <property type="term" value="P:threonine biosynthetic process"/>
    <property type="evidence" value="ECO:0007669"/>
    <property type="project" value="UniProtKB-UniRule"/>
</dbReference>
<comment type="caution">
    <text evidence="8">The sequence shown here is derived from an EMBL/GenBank/DDBJ whole genome shotgun (WGS) entry which is preliminary data.</text>
</comment>
<keyword evidence="9" id="KW-1185">Reference proteome</keyword>
<comment type="similarity">
    <text evidence="2">Belongs to the threonine synthase family.</text>
</comment>
<dbReference type="InterPro" id="IPR036052">
    <property type="entry name" value="TrpB-like_PALP_sf"/>
</dbReference>
<name>A0A7X1Z8W6_9LACT</name>
<comment type="cofactor">
    <cofactor evidence="1 5">
        <name>pyridoxal 5'-phosphate</name>
        <dbReference type="ChEBI" id="CHEBI:597326"/>
    </cofactor>
</comment>
<evidence type="ECO:0000313" key="8">
    <source>
        <dbReference type="EMBL" id="MQW39988.1"/>
    </source>
</evidence>
<organism evidence="8 9">
    <name type="scientific">Lactococcus hircilactis</name>
    <dbReference type="NCBI Taxonomy" id="1494462"/>
    <lineage>
        <taxon>Bacteria</taxon>
        <taxon>Bacillati</taxon>
        <taxon>Bacillota</taxon>
        <taxon>Bacilli</taxon>
        <taxon>Lactobacillales</taxon>
        <taxon>Streptococcaceae</taxon>
        <taxon>Lactococcus</taxon>
    </lineage>
</organism>
<dbReference type="InterPro" id="IPR004450">
    <property type="entry name" value="Thr_synthase-like"/>
</dbReference>
<evidence type="ECO:0000259" key="7">
    <source>
        <dbReference type="Pfam" id="PF14821"/>
    </source>
</evidence>
<dbReference type="Gene3D" id="3.90.1380.10">
    <property type="entry name" value="Threonine synthase, N-terminal domain"/>
    <property type="match status" value="1"/>
</dbReference>
<dbReference type="RefSeq" id="WP_153496655.1">
    <property type="nucleotide sequence ID" value="NZ_CAXYUY010000012.1"/>
</dbReference>
<dbReference type="NCBIfam" id="TIGR00260">
    <property type="entry name" value="thrC"/>
    <property type="match status" value="1"/>
</dbReference>
<evidence type="ECO:0000256" key="3">
    <source>
        <dbReference type="ARBA" id="ARBA00022898"/>
    </source>
</evidence>
<dbReference type="CDD" id="cd01560">
    <property type="entry name" value="Thr-synth_2"/>
    <property type="match status" value="1"/>
</dbReference>
<evidence type="ECO:0000259" key="6">
    <source>
        <dbReference type="Pfam" id="PF00291"/>
    </source>
</evidence>
<evidence type="ECO:0000313" key="9">
    <source>
        <dbReference type="Proteomes" id="UP000439550"/>
    </source>
</evidence>
<dbReference type="Gene3D" id="3.40.50.1100">
    <property type="match status" value="2"/>
</dbReference>
<feature type="domain" description="Threonine synthase N-terminal" evidence="7">
    <location>
        <begin position="2"/>
        <end position="74"/>
    </location>
</feature>
<dbReference type="Pfam" id="PF14821">
    <property type="entry name" value="Thr_synth_N"/>
    <property type="match status" value="1"/>
</dbReference>
<sequence length="463" mass="51333">MKFTSTRNDKVSFSAQQAIAKGLADDGGLFVPTTFPSVSTDEFLGLDYEKMVGLILSKYLPDFENLDEMIHSAYKNALPVSLSVLTENLAVLELFHGKSAAFKDVALQLLPYLLTTSLKKIGEKRQAIILTATSGDTGSAAMSGFSNVDQTQVIVFYPEVGISDIQRLQMTTQAAKNVHAVAVEGNFDDAQRAVKSIFQDHAFTDQFAENQIFSSANSINFGRLLPQIVYYFWTYSELVSADKIKSGDLVNFSVPTGNFGDILAGYYAKKMGLPVGKLICATNKNSVLYDVLTTGTYDRNRDFYITNSPSMDILVSSNFERLIYHLAGAKVTQATQEQLVKEGKYQLSAEVFEQLQKDFLTEKCDDDETIEEIKAVSTDRNYVMDPHTAIAYAAARKADLDGFTVVLATASPYKFAKTVEDAIEQKLPEDKMPDALKCLDKKPVTQLYHVTKDQIRTIIKEIL</sequence>
<proteinExistence type="inferred from homology"/>
<gene>
    <name evidence="8" type="ORF">GHI93_08615</name>
</gene>
<dbReference type="EC" id="4.2.3.1" evidence="4"/>
<evidence type="ECO:0000256" key="1">
    <source>
        <dbReference type="ARBA" id="ARBA00001933"/>
    </source>
</evidence>
<dbReference type="PANTHER" id="PTHR43515:SF1">
    <property type="entry name" value="THREONINE SYNTHASE-LIKE 1"/>
    <property type="match status" value="1"/>
</dbReference>
<dbReference type="SUPFAM" id="SSF53686">
    <property type="entry name" value="Tryptophan synthase beta subunit-like PLP-dependent enzymes"/>
    <property type="match status" value="1"/>
</dbReference>
<dbReference type="EMBL" id="WITJ01000011">
    <property type="protein sequence ID" value="MQW39988.1"/>
    <property type="molecule type" value="Genomic_DNA"/>
</dbReference>
<protein>
    <recommendedName>
        <fullName evidence="4">Threonine synthase</fullName>
        <ecNumber evidence="4">4.2.3.1</ecNumber>
    </recommendedName>
</protein>
<dbReference type="Pfam" id="PF00291">
    <property type="entry name" value="PALP"/>
    <property type="match status" value="1"/>
</dbReference>
<evidence type="ECO:0000256" key="4">
    <source>
        <dbReference type="NCBIfam" id="TIGR00260"/>
    </source>
</evidence>
<dbReference type="PANTHER" id="PTHR43515">
    <property type="entry name" value="THREONINE SYNTHASE-LIKE 1"/>
    <property type="match status" value="1"/>
</dbReference>
<dbReference type="GO" id="GO:0005737">
    <property type="term" value="C:cytoplasm"/>
    <property type="evidence" value="ECO:0007669"/>
    <property type="project" value="TreeGrafter"/>
</dbReference>